<feature type="chain" id="PRO_5001643794" evidence="2">
    <location>
        <begin position="18"/>
        <end position="519"/>
    </location>
</feature>
<keyword evidence="1" id="KW-0472">Membrane</keyword>
<evidence type="ECO:0000313" key="4">
    <source>
        <dbReference type="Proteomes" id="UP000027265"/>
    </source>
</evidence>
<feature type="transmembrane region" description="Helical" evidence="1">
    <location>
        <begin position="401"/>
        <end position="423"/>
    </location>
</feature>
<keyword evidence="1" id="KW-1133">Transmembrane helix</keyword>
<sequence length="519" mass="58762">MLFALTLSYLAGQGVRALPTIITDEPAHTLITNQPRNSFLDNPTDQSRTLWNIIWSCLITVFSCTWVAIHPNVPSPSNSAFRIGLRRVGIMLCALIAPELVIVWAARQWFVARRLASDHQGHGWTQTHGFFALMGGFMLFSSDTNTPIRTLSPAELDELSREGEIDFPSADVLTKQEISDKSKGDILSKTLVVVQTTWFIVQCVARGIEGMRVTELELVALSFTFLNLATYALWWNKPLNVRRSFRVYPKVLPPSKKEEGDWVGEVGDSADFEKKGLRRLTLQSVIPPDNHVDDGLWRESCLFANRVWTEFLSIMKIAYKAGPEYILDAFVYIGIHNPPTLLVDIVTLALLPGIFIVRSLVFLLTPFWQMAYSTWPSDKGKHIRRVPTFYSGRLTRWEETLLIYLSLVIATIFGAIHCMGWIFRFLSVDDPLLSNLWRIFSLTITCLPLLGLCIALVDRSFDWPCWFQFGVDLVELALAFVYVLARVGLIVLAITSVAKPLPEGVYKNVSWTMFIPHVY</sequence>
<feature type="transmembrane region" description="Helical" evidence="1">
    <location>
        <begin position="435"/>
        <end position="457"/>
    </location>
</feature>
<dbReference type="PANTHER" id="PTHR35043:SF7">
    <property type="entry name" value="TRANSCRIPTION FACTOR DOMAIN-CONTAINING PROTEIN"/>
    <property type="match status" value="1"/>
</dbReference>
<feature type="transmembrane region" description="Helical" evidence="1">
    <location>
        <begin position="477"/>
        <end position="498"/>
    </location>
</feature>
<evidence type="ECO:0000256" key="2">
    <source>
        <dbReference type="SAM" id="SignalP"/>
    </source>
</evidence>
<dbReference type="Proteomes" id="UP000027265">
    <property type="component" value="Unassembled WGS sequence"/>
</dbReference>
<accession>A0A067Q7D9</accession>
<feature type="transmembrane region" description="Helical" evidence="1">
    <location>
        <begin position="49"/>
        <end position="69"/>
    </location>
</feature>
<reference evidence="4" key="1">
    <citation type="journal article" date="2014" name="Proc. Natl. Acad. Sci. U.S.A.">
        <title>Extensive sampling of basidiomycete genomes demonstrates inadequacy of the white-rot/brown-rot paradigm for wood decay fungi.</title>
        <authorList>
            <person name="Riley R."/>
            <person name="Salamov A.A."/>
            <person name="Brown D.W."/>
            <person name="Nagy L.G."/>
            <person name="Floudas D."/>
            <person name="Held B.W."/>
            <person name="Levasseur A."/>
            <person name="Lombard V."/>
            <person name="Morin E."/>
            <person name="Otillar R."/>
            <person name="Lindquist E.A."/>
            <person name="Sun H."/>
            <person name="LaButti K.M."/>
            <person name="Schmutz J."/>
            <person name="Jabbour D."/>
            <person name="Luo H."/>
            <person name="Baker S.E."/>
            <person name="Pisabarro A.G."/>
            <person name="Walton J.D."/>
            <person name="Blanchette R.A."/>
            <person name="Henrissat B."/>
            <person name="Martin F."/>
            <person name="Cullen D."/>
            <person name="Hibbett D.S."/>
            <person name="Grigoriev I.V."/>
        </authorList>
    </citation>
    <scope>NUCLEOTIDE SEQUENCE [LARGE SCALE GENOMIC DNA]</scope>
    <source>
        <strain evidence="4">MUCL 33604</strain>
    </source>
</reference>
<dbReference type="AlphaFoldDB" id="A0A067Q7D9"/>
<proteinExistence type="predicted"/>
<feature type="transmembrane region" description="Helical" evidence="1">
    <location>
        <begin position="341"/>
        <end position="368"/>
    </location>
</feature>
<feature type="transmembrane region" description="Helical" evidence="1">
    <location>
        <begin position="218"/>
        <end position="236"/>
    </location>
</feature>
<keyword evidence="1" id="KW-0812">Transmembrane</keyword>
<evidence type="ECO:0000313" key="3">
    <source>
        <dbReference type="EMBL" id="KDQ62100.1"/>
    </source>
</evidence>
<feature type="transmembrane region" description="Helical" evidence="1">
    <location>
        <begin position="90"/>
        <end position="110"/>
    </location>
</feature>
<dbReference type="PANTHER" id="PTHR35043">
    <property type="entry name" value="TRANSCRIPTION FACTOR DOMAIN-CONTAINING PROTEIN"/>
    <property type="match status" value="1"/>
</dbReference>
<evidence type="ECO:0000256" key="1">
    <source>
        <dbReference type="SAM" id="Phobius"/>
    </source>
</evidence>
<dbReference type="OrthoDB" id="9451547at2759"/>
<feature type="signal peptide" evidence="2">
    <location>
        <begin position="1"/>
        <end position="17"/>
    </location>
</feature>
<name>A0A067Q7D9_9AGAM</name>
<protein>
    <submittedName>
        <fullName evidence="3">Uncharacterized protein</fullName>
    </submittedName>
</protein>
<dbReference type="InParanoid" id="A0A067Q7D9"/>
<dbReference type="HOGENOM" id="CLU_022883_6_1_1"/>
<gene>
    <name evidence="3" type="ORF">JAAARDRAFT_30002</name>
</gene>
<keyword evidence="2" id="KW-0732">Signal</keyword>
<dbReference type="EMBL" id="KL197711">
    <property type="protein sequence ID" value="KDQ62100.1"/>
    <property type="molecule type" value="Genomic_DNA"/>
</dbReference>
<organism evidence="3 4">
    <name type="scientific">Jaapia argillacea MUCL 33604</name>
    <dbReference type="NCBI Taxonomy" id="933084"/>
    <lineage>
        <taxon>Eukaryota</taxon>
        <taxon>Fungi</taxon>
        <taxon>Dikarya</taxon>
        <taxon>Basidiomycota</taxon>
        <taxon>Agaricomycotina</taxon>
        <taxon>Agaricomycetes</taxon>
        <taxon>Agaricomycetidae</taxon>
        <taxon>Jaapiales</taxon>
        <taxon>Jaapiaceae</taxon>
        <taxon>Jaapia</taxon>
    </lineage>
</organism>
<keyword evidence="4" id="KW-1185">Reference proteome</keyword>
<dbReference type="STRING" id="933084.A0A067Q7D9"/>